<comment type="caution">
    <text evidence="2">The sequence shown here is derived from an EMBL/GenBank/DDBJ whole genome shotgun (WGS) entry which is preliminary data.</text>
</comment>
<evidence type="ECO:0000313" key="2">
    <source>
        <dbReference type="EMBL" id="TGX43253.1"/>
    </source>
</evidence>
<feature type="domain" description="HTH cro/C1-type" evidence="1">
    <location>
        <begin position="60"/>
        <end position="89"/>
    </location>
</feature>
<protein>
    <submittedName>
        <fullName evidence="2">XRE family transcriptional regulator</fullName>
    </submittedName>
</protein>
<dbReference type="PROSITE" id="PS50943">
    <property type="entry name" value="HTH_CROC1"/>
    <property type="match status" value="1"/>
</dbReference>
<proteinExistence type="predicted"/>
<dbReference type="SUPFAM" id="SSF47413">
    <property type="entry name" value="lambda repressor-like DNA-binding domains"/>
    <property type="match status" value="1"/>
</dbReference>
<evidence type="ECO:0000259" key="1">
    <source>
        <dbReference type="PROSITE" id="PS50943"/>
    </source>
</evidence>
<accession>A0A4S1WKJ6</accession>
<sequence length="371" mass="39515">MAKGNGRRQDVSRAAAGEIPVDLYRCFVFPNRMREQRHAAGHVRLLRLAAVIPEIPYIRLSKIERGEVVPRADELRRIAAAFGIAPAALLLDIDAPGFDIARWAEPFLDGTPPDMAEEQFAVLLGAALRARRTGDPALTIAAIERSFGLPPVNLSRIENAQKTFDRWGAPVREALLRLFDLANETELRAHVAALHASGMLDGYLANIANPTLRHERTRTRIAELATTLATPAADTPAPVVAAIAAAPGAASVRLVPVLGTPLPHGLIADTATTEKAEAPHAAGPRAFGLRVCRATLGGGLPGQSVVIVDPDRFPAPGGLAALREEDGWRLLSVGADRDGRMIGFSSNPELEIPLDDRDPAQIAGVVAAIFP</sequence>
<gene>
    <name evidence="2" type="ORF">E5A74_08770</name>
</gene>
<organism evidence="2 3">
    <name type="scientific">Sphingomonas naasensis</name>
    <dbReference type="NCBI Taxonomy" id="1344951"/>
    <lineage>
        <taxon>Bacteria</taxon>
        <taxon>Pseudomonadati</taxon>
        <taxon>Pseudomonadota</taxon>
        <taxon>Alphaproteobacteria</taxon>
        <taxon>Sphingomonadales</taxon>
        <taxon>Sphingomonadaceae</taxon>
        <taxon>Sphingomonas</taxon>
    </lineage>
</organism>
<dbReference type="AlphaFoldDB" id="A0A4S1WKJ6"/>
<dbReference type="EMBL" id="SRXU01000003">
    <property type="protein sequence ID" value="TGX43253.1"/>
    <property type="molecule type" value="Genomic_DNA"/>
</dbReference>
<dbReference type="Proteomes" id="UP000309848">
    <property type="component" value="Unassembled WGS sequence"/>
</dbReference>
<dbReference type="InterPro" id="IPR010982">
    <property type="entry name" value="Lambda_DNA-bd_dom_sf"/>
</dbReference>
<dbReference type="GO" id="GO:0003677">
    <property type="term" value="F:DNA binding"/>
    <property type="evidence" value="ECO:0007669"/>
    <property type="project" value="InterPro"/>
</dbReference>
<keyword evidence="3" id="KW-1185">Reference proteome</keyword>
<evidence type="ECO:0000313" key="3">
    <source>
        <dbReference type="Proteomes" id="UP000309848"/>
    </source>
</evidence>
<dbReference type="SMART" id="SM00530">
    <property type="entry name" value="HTH_XRE"/>
    <property type="match status" value="1"/>
</dbReference>
<dbReference type="InterPro" id="IPR001387">
    <property type="entry name" value="Cro/C1-type_HTH"/>
</dbReference>
<dbReference type="OrthoDB" id="7555776at2"/>
<dbReference type="Gene3D" id="1.10.260.40">
    <property type="entry name" value="lambda repressor-like DNA-binding domains"/>
    <property type="match status" value="1"/>
</dbReference>
<reference evidence="2 3" key="1">
    <citation type="submission" date="2019-04" db="EMBL/GenBank/DDBJ databases">
        <title>Sphingomonas psychrotolerans sp. nov., isolated from soil in the Tianshan Mountains, Xinjiang, China.</title>
        <authorList>
            <person name="Luo Y."/>
            <person name="Sheng H."/>
        </authorList>
    </citation>
    <scope>NUCLEOTIDE SEQUENCE [LARGE SCALE GENOMIC DNA]</scope>
    <source>
        <strain evidence="2 3">KIS18-15</strain>
    </source>
</reference>
<name>A0A4S1WKJ6_9SPHN</name>